<dbReference type="InterPro" id="IPR050411">
    <property type="entry name" value="AlphaKG_dependent_hydroxylases"/>
</dbReference>
<keyword evidence="4" id="KW-0045">Antibiotic biosynthesis</keyword>
<sequence length="266" mass="29461">MRFLTEVAEQAADDTVGAVATALAGHKVVTLRRTADVDGDSFYRELAGGLGEFHFRDEDPVTGRLDTAGWLDIRYDPELETRSRYRYGNDRMPLHTDGAYSDVDFDVFFLRCHTSARFGGATFAVDGATVVEYLEVTDPDLLHALLSTDVRFVKGERSVSRRIISHDDDGPVFNWSSTRVAEDNAAGVIDMCDRFTDFCERQLVDGGLVQPLRLAPGDAVFLHNRRVLHGRYGFWGERCLLKGVLNLNRSTAGQAGTDPRPQEGAG</sequence>
<dbReference type="PANTHER" id="PTHR10696:SF56">
    <property type="entry name" value="TAUD_TFDA-LIKE DOMAIN-CONTAINING PROTEIN"/>
    <property type="match status" value="1"/>
</dbReference>
<gene>
    <name evidence="6" type="ORF">ABT188_32930</name>
</gene>
<evidence type="ECO:0000256" key="1">
    <source>
        <dbReference type="ARBA" id="ARBA00001954"/>
    </source>
</evidence>
<dbReference type="SUPFAM" id="SSF51197">
    <property type="entry name" value="Clavaminate synthase-like"/>
    <property type="match status" value="1"/>
</dbReference>
<dbReference type="PANTHER" id="PTHR10696">
    <property type="entry name" value="GAMMA-BUTYROBETAINE HYDROXYLASE-RELATED"/>
    <property type="match status" value="1"/>
</dbReference>
<dbReference type="GO" id="GO:0051213">
    <property type="term" value="F:dioxygenase activity"/>
    <property type="evidence" value="ECO:0007669"/>
    <property type="project" value="UniProtKB-KW"/>
</dbReference>
<feature type="domain" description="TauD/TfdA-like" evidence="5">
    <location>
        <begin position="11"/>
        <end position="242"/>
    </location>
</feature>
<proteinExistence type="predicted"/>
<keyword evidence="3" id="KW-0408">Iron</keyword>
<dbReference type="Pfam" id="PF02668">
    <property type="entry name" value="TauD"/>
    <property type="match status" value="1"/>
</dbReference>
<keyword evidence="2" id="KW-0560">Oxidoreductase</keyword>
<evidence type="ECO:0000256" key="3">
    <source>
        <dbReference type="ARBA" id="ARBA00023004"/>
    </source>
</evidence>
<accession>A0ABV1T5N4</accession>
<evidence type="ECO:0000256" key="2">
    <source>
        <dbReference type="ARBA" id="ARBA00023002"/>
    </source>
</evidence>
<dbReference type="EMBL" id="JBEOZY010000063">
    <property type="protein sequence ID" value="MER6169298.1"/>
    <property type="molecule type" value="Genomic_DNA"/>
</dbReference>
<comment type="cofactor">
    <cofactor evidence="1">
        <name>Fe(2+)</name>
        <dbReference type="ChEBI" id="CHEBI:29033"/>
    </cofactor>
</comment>
<keyword evidence="6" id="KW-0223">Dioxygenase</keyword>
<comment type="caution">
    <text evidence="6">The sequence shown here is derived from an EMBL/GenBank/DDBJ whole genome shotgun (WGS) entry which is preliminary data.</text>
</comment>
<keyword evidence="7" id="KW-1185">Reference proteome</keyword>
<dbReference type="Gene3D" id="3.60.130.10">
    <property type="entry name" value="Clavaminate synthase-like"/>
    <property type="match status" value="1"/>
</dbReference>
<dbReference type="InterPro" id="IPR003819">
    <property type="entry name" value="TauD/TfdA-like"/>
</dbReference>
<dbReference type="RefSeq" id="WP_352150477.1">
    <property type="nucleotide sequence ID" value="NZ_JBEOZY010000063.1"/>
</dbReference>
<evidence type="ECO:0000256" key="4">
    <source>
        <dbReference type="ARBA" id="ARBA00023194"/>
    </source>
</evidence>
<evidence type="ECO:0000259" key="5">
    <source>
        <dbReference type="Pfam" id="PF02668"/>
    </source>
</evidence>
<dbReference type="InterPro" id="IPR042098">
    <property type="entry name" value="TauD-like_sf"/>
</dbReference>
<reference evidence="6 7" key="1">
    <citation type="submission" date="2024-06" db="EMBL/GenBank/DDBJ databases">
        <title>The Natural Products Discovery Center: Release of the First 8490 Sequenced Strains for Exploring Actinobacteria Biosynthetic Diversity.</title>
        <authorList>
            <person name="Kalkreuter E."/>
            <person name="Kautsar S.A."/>
            <person name="Yang D."/>
            <person name="Bader C.D."/>
            <person name="Teijaro C.N."/>
            <person name="Fluegel L."/>
            <person name="Davis C.M."/>
            <person name="Simpson J.R."/>
            <person name="Lauterbach L."/>
            <person name="Steele A.D."/>
            <person name="Gui C."/>
            <person name="Meng S."/>
            <person name="Li G."/>
            <person name="Viehrig K."/>
            <person name="Ye F."/>
            <person name="Su P."/>
            <person name="Kiefer A.F."/>
            <person name="Nichols A."/>
            <person name="Cepeda A.J."/>
            <person name="Yan W."/>
            <person name="Fan B."/>
            <person name="Jiang Y."/>
            <person name="Adhikari A."/>
            <person name="Zheng C.-J."/>
            <person name="Schuster L."/>
            <person name="Cowan T.M."/>
            <person name="Smanski M.J."/>
            <person name="Chevrette M.G."/>
            <person name="De Carvalho L.P.S."/>
            <person name="Shen B."/>
        </authorList>
    </citation>
    <scope>NUCLEOTIDE SEQUENCE [LARGE SCALE GENOMIC DNA]</scope>
    <source>
        <strain evidence="6 7">NPDC001615</strain>
    </source>
</reference>
<protein>
    <submittedName>
        <fullName evidence="6">TauD/TfdA family dioxygenase</fullName>
    </submittedName>
</protein>
<evidence type="ECO:0000313" key="7">
    <source>
        <dbReference type="Proteomes" id="UP001496720"/>
    </source>
</evidence>
<organism evidence="6 7">
    <name type="scientific">Streptomyces violaceorubidus</name>
    <dbReference type="NCBI Taxonomy" id="284042"/>
    <lineage>
        <taxon>Bacteria</taxon>
        <taxon>Bacillati</taxon>
        <taxon>Actinomycetota</taxon>
        <taxon>Actinomycetes</taxon>
        <taxon>Kitasatosporales</taxon>
        <taxon>Streptomycetaceae</taxon>
        <taxon>Streptomyces</taxon>
    </lineage>
</organism>
<dbReference type="Proteomes" id="UP001496720">
    <property type="component" value="Unassembled WGS sequence"/>
</dbReference>
<evidence type="ECO:0000313" key="6">
    <source>
        <dbReference type="EMBL" id="MER6169298.1"/>
    </source>
</evidence>
<name>A0ABV1T5N4_9ACTN</name>